<keyword evidence="1" id="KW-0732">Signal</keyword>
<evidence type="ECO:0000256" key="1">
    <source>
        <dbReference type="SAM" id="SignalP"/>
    </source>
</evidence>
<comment type="caution">
    <text evidence="2">The sequence shown here is derived from an EMBL/GenBank/DDBJ whole genome shotgun (WGS) entry which is preliminary data.</text>
</comment>
<organism evidence="2 3">
    <name type="scientific">Phenylobacterium conjunctum</name>
    <dbReference type="NCBI Taxonomy" id="1298959"/>
    <lineage>
        <taxon>Bacteria</taxon>
        <taxon>Pseudomonadati</taxon>
        <taxon>Pseudomonadota</taxon>
        <taxon>Alphaproteobacteria</taxon>
        <taxon>Caulobacterales</taxon>
        <taxon>Caulobacteraceae</taxon>
        <taxon>Phenylobacterium</taxon>
    </lineage>
</organism>
<feature type="signal peptide" evidence="1">
    <location>
        <begin position="1"/>
        <end position="34"/>
    </location>
</feature>
<accession>A0ABW3SYP9</accession>
<keyword evidence="3" id="KW-1185">Reference proteome</keyword>
<proteinExistence type="predicted"/>
<name>A0ABW3SYP9_9CAUL</name>
<protein>
    <submittedName>
        <fullName evidence="2">Uncharacterized protein</fullName>
    </submittedName>
</protein>
<dbReference type="RefSeq" id="WP_377351975.1">
    <property type="nucleotide sequence ID" value="NZ_JBHTLQ010000001.1"/>
</dbReference>
<evidence type="ECO:0000313" key="3">
    <source>
        <dbReference type="Proteomes" id="UP001597216"/>
    </source>
</evidence>
<gene>
    <name evidence="2" type="ORF">ACFQ27_00490</name>
</gene>
<evidence type="ECO:0000313" key="2">
    <source>
        <dbReference type="EMBL" id="MFD1189041.1"/>
    </source>
</evidence>
<reference evidence="3" key="1">
    <citation type="journal article" date="2019" name="Int. J. Syst. Evol. Microbiol.">
        <title>The Global Catalogue of Microorganisms (GCM) 10K type strain sequencing project: providing services to taxonomists for standard genome sequencing and annotation.</title>
        <authorList>
            <consortium name="The Broad Institute Genomics Platform"/>
            <consortium name="The Broad Institute Genome Sequencing Center for Infectious Disease"/>
            <person name="Wu L."/>
            <person name="Ma J."/>
        </authorList>
    </citation>
    <scope>NUCLEOTIDE SEQUENCE [LARGE SCALE GENOMIC DNA]</scope>
    <source>
        <strain evidence="3">CCUG 55074</strain>
    </source>
</reference>
<sequence length="493" mass="49481">MARFAKRSAKVTAQVSLAVLGVMAVVAVPHDADAAQRRKAAPKAPVVVAPPPPPVDPYAADRAKISEWRARLLSSSFTPDRSLAIMADGSSAGALQKGCDKDTPAGTVALEVRAKRGKGRPGENHSIIGYRGDSGPWCMASGVGIITFADGSRWLGQVSTQGEGPTGRNFLPRPDGLGEMIAADGAREARKVVARADILWGYDLIETLPAAPGGAAPTPAPIATAKVAAPAPPTPASASAPAPAKAVAVAPAPAPKAVAVAAPTPTPAKVEAAKPAASSTAGMASLGLAGLMASGKSAPAAKPAPAAAPVGLALFAAAAPAQRSTSAAAPAASPAAAAPTASGVIEGVTGLYMSPFTSDGVTAGWITKSLQVKAAGQIGSMAGNYLGQKAMENVPLVGGFLGKKAGEAMGRQMALSAIGGEAFLKESSDLSFNTPQTLVDWTMANYGTREDINQVMQAVIAIYPDVQTPYLVAAQRMARERKGAGPARTGAPF</sequence>
<feature type="chain" id="PRO_5045654555" evidence="1">
    <location>
        <begin position="35"/>
        <end position="493"/>
    </location>
</feature>
<dbReference type="Proteomes" id="UP001597216">
    <property type="component" value="Unassembled WGS sequence"/>
</dbReference>
<dbReference type="EMBL" id="JBHTLQ010000001">
    <property type="protein sequence ID" value="MFD1189041.1"/>
    <property type="molecule type" value="Genomic_DNA"/>
</dbReference>